<feature type="transmembrane region" description="Helical" evidence="10">
    <location>
        <begin position="403"/>
        <end position="422"/>
    </location>
</feature>
<keyword evidence="3" id="KW-0050">Antiport</keyword>
<keyword evidence="8 10" id="KW-0472">Membrane</keyword>
<evidence type="ECO:0000256" key="2">
    <source>
        <dbReference type="ARBA" id="ARBA00022448"/>
    </source>
</evidence>
<evidence type="ECO:0000313" key="11">
    <source>
        <dbReference type="EMBL" id="MBU2690020.1"/>
    </source>
</evidence>
<dbReference type="CDD" id="cd13137">
    <property type="entry name" value="MATE_NorM_like"/>
    <property type="match status" value="1"/>
</dbReference>
<dbReference type="InterPro" id="IPR050222">
    <property type="entry name" value="MATE_MdtK"/>
</dbReference>
<protein>
    <recommendedName>
        <fullName evidence="9">Multidrug-efflux transporter</fullName>
    </recommendedName>
</protein>
<evidence type="ECO:0000256" key="7">
    <source>
        <dbReference type="ARBA" id="ARBA00023065"/>
    </source>
</evidence>
<dbReference type="Pfam" id="PF01554">
    <property type="entry name" value="MatE"/>
    <property type="match status" value="2"/>
</dbReference>
<gene>
    <name evidence="11" type="ORF">KJ970_03770</name>
</gene>
<evidence type="ECO:0000256" key="4">
    <source>
        <dbReference type="ARBA" id="ARBA00022475"/>
    </source>
</evidence>
<organism evidence="11 12">
    <name type="scientific">Eiseniibacteriota bacterium</name>
    <dbReference type="NCBI Taxonomy" id="2212470"/>
    <lineage>
        <taxon>Bacteria</taxon>
        <taxon>Candidatus Eiseniibacteriota</taxon>
    </lineage>
</organism>
<evidence type="ECO:0000256" key="10">
    <source>
        <dbReference type="SAM" id="Phobius"/>
    </source>
</evidence>
<dbReference type="PANTHER" id="PTHR43298:SF2">
    <property type="entry name" value="FMN_FAD EXPORTER YEEO-RELATED"/>
    <property type="match status" value="1"/>
</dbReference>
<evidence type="ECO:0000256" key="1">
    <source>
        <dbReference type="ARBA" id="ARBA00004651"/>
    </source>
</evidence>
<feature type="transmembrane region" description="Helical" evidence="10">
    <location>
        <begin position="79"/>
        <end position="100"/>
    </location>
</feature>
<feature type="transmembrane region" description="Helical" evidence="10">
    <location>
        <begin position="120"/>
        <end position="138"/>
    </location>
</feature>
<feature type="transmembrane region" description="Helical" evidence="10">
    <location>
        <begin position="375"/>
        <end position="397"/>
    </location>
</feature>
<keyword evidence="6 10" id="KW-1133">Transmembrane helix</keyword>
<dbReference type="AlphaFoldDB" id="A0A948RS77"/>
<feature type="transmembrane region" description="Helical" evidence="10">
    <location>
        <begin position="150"/>
        <end position="169"/>
    </location>
</feature>
<keyword evidence="2" id="KW-0813">Transport</keyword>
<evidence type="ECO:0000256" key="5">
    <source>
        <dbReference type="ARBA" id="ARBA00022692"/>
    </source>
</evidence>
<feature type="transmembrane region" description="Helical" evidence="10">
    <location>
        <begin position="266"/>
        <end position="289"/>
    </location>
</feature>
<keyword evidence="7" id="KW-0406">Ion transport</keyword>
<keyword evidence="4" id="KW-1003">Cell membrane</keyword>
<dbReference type="GO" id="GO:0006811">
    <property type="term" value="P:monoatomic ion transport"/>
    <property type="evidence" value="ECO:0007669"/>
    <property type="project" value="UniProtKB-KW"/>
</dbReference>
<dbReference type="GO" id="GO:0005886">
    <property type="term" value="C:plasma membrane"/>
    <property type="evidence" value="ECO:0007669"/>
    <property type="project" value="UniProtKB-SubCell"/>
</dbReference>
<feature type="transmembrane region" description="Helical" evidence="10">
    <location>
        <begin position="310"/>
        <end position="331"/>
    </location>
</feature>
<feature type="transmembrane region" description="Helical" evidence="10">
    <location>
        <begin position="343"/>
        <end position="363"/>
    </location>
</feature>
<comment type="subcellular location">
    <subcellularLocation>
        <location evidence="1">Cell membrane</location>
        <topology evidence="1">Multi-pass membrane protein</topology>
    </subcellularLocation>
</comment>
<sequence>MGVPSMIGFLALNIYDLADMFWVSRLGVDRIAAITLFQSFQWVISSANQMIGTGSVAVISRRYGEGQAHRTEASIKETLILKWISGLVFGFIGFLVLPWVMHLIGARDEVLTMSIHYGRIMFIGLSVSFATFSLYTALRSVGNPKTSMFLMLSGAVLNLLLDPFLIFGWGPFPRLGLEGAAIASVLSHILTYIAGTVIFYGGFANVRLCFHNTEPLRWSSMRKILGISLPSAISSMSWSLGRLVIMPFIATFGIGVVAAYGMANRVVALGILLVVGLGLGVASLIGQILGAGLADRARQTAGLAMKTATYINVIFAAVVAVFAVKISGLFLHDPQLIAAGAEILRIQAISFPFFAAFIMMEEIYAGAGDTVPPMFFGILLEWILMIPVVIIGTRWLGFGPSGVWWSITLSVILATLFFFIHYRRGTWLTKKV</sequence>
<keyword evidence="5 10" id="KW-0812">Transmembrane</keyword>
<reference evidence="11" key="1">
    <citation type="submission" date="2021-05" db="EMBL/GenBank/DDBJ databases">
        <title>Energy efficiency and biological interactions define the core microbiome of deep oligotrophic groundwater.</title>
        <authorList>
            <person name="Mehrshad M."/>
            <person name="Lopez-Fernandez M."/>
            <person name="Bell E."/>
            <person name="Bernier-Latmani R."/>
            <person name="Bertilsson S."/>
            <person name="Dopson M."/>
        </authorList>
    </citation>
    <scope>NUCLEOTIDE SEQUENCE</scope>
    <source>
        <strain evidence="11">Modern_marine.mb.64</strain>
    </source>
</reference>
<accession>A0A948RS77</accession>
<feature type="transmembrane region" description="Helical" evidence="10">
    <location>
        <begin position="189"/>
        <end position="210"/>
    </location>
</feature>
<evidence type="ECO:0000256" key="9">
    <source>
        <dbReference type="ARBA" id="ARBA00031636"/>
    </source>
</evidence>
<evidence type="ECO:0000256" key="6">
    <source>
        <dbReference type="ARBA" id="ARBA00022989"/>
    </source>
</evidence>
<dbReference type="PANTHER" id="PTHR43298">
    <property type="entry name" value="MULTIDRUG RESISTANCE PROTEIN NORM-RELATED"/>
    <property type="match status" value="1"/>
</dbReference>
<dbReference type="InterPro" id="IPR048279">
    <property type="entry name" value="MdtK-like"/>
</dbReference>
<dbReference type="NCBIfam" id="TIGR00797">
    <property type="entry name" value="matE"/>
    <property type="match status" value="1"/>
</dbReference>
<dbReference type="EMBL" id="JAHJDP010000023">
    <property type="protein sequence ID" value="MBU2690020.1"/>
    <property type="molecule type" value="Genomic_DNA"/>
</dbReference>
<evidence type="ECO:0000256" key="8">
    <source>
        <dbReference type="ARBA" id="ARBA00023136"/>
    </source>
</evidence>
<name>A0A948RS77_UNCEI</name>
<dbReference type="GO" id="GO:0015297">
    <property type="term" value="F:antiporter activity"/>
    <property type="evidence" value="ECO:0007669"/>
    <property type="project" value="UniProtKB-KW"/>
</dbReference>
<feature type="transmembrane region" description="Helical" evidence="10">
    <location>
        <begin position="240"/>
        <end position="260"/>
    </location>
</feature>
<evidence type="ECO:0000313" key="12">
    <source>
        <dbReference type="Proteomes" id="UP000777784"/>
    </source>
</evidence>
<proteinExistence type="predicted"/>
<dbReference type="GO" id="GO:0042910">
    <property type="term" value="F:xenobiotic transmembrane transporter activity"/>
    <property type="evidence" value="ECO:0007669"/>
    <property type="project" value="InterPro"/>
</dbReference>
<dbReference type="Proteomes" id="UP000777784">
    <property type="component" value="Unassembled WGS sequence"/>
</dbReference>
<comment type="caution">
    <text evidence="11">The sequence shown here is derived from an EMBL/GenBank/DDBJ whole genome shotgun (WGS) entry which is preliminary data.</text>
</comment>
<evidence type="ECO:0000256" key="3">
    <source>
        <dbReference type="ARBA" id="ARBA00022449"/>
    </source>
</evidence>
<dbReference type="InterPro" id="IPR002528">
    <property type="entry name" value="MATE_fam"/>
</dbReference>
<dbReference type="PIRSF" id="PIRSF006603">
    <property type="entry name" value="DinF"/>
    <property type="match status" value="1"/>
</dbReference>